<evidence type="ECO:0000256" key="12">
    <source>
        <dbReference type="RuleBase" id="RU363112"/>
    </source>
</evidence>
<gene>
    <name evidence="15" type="ORF">CVT26_015692</name>
</gene>
<feature type="transmembrane region" description="Helical" evidence="12">
    <location>
        <begin position="374"/>
        <end position="396"/>
    </location>
</feature>
<keyword evidence="8 12" id="KW-0812">Transmembrane</keyword>
<dbReference type="PANTHER" id="PTHR12468">
    <property type="entry name" value="GPI MANNOSYLTRANSFERASE 2"/>
    <property type="match status" value="1"/>
</dbReference>
<evidence type="ECO:0000256" key="1">
    <source>
        <dbReference type="ARBA" id="ARBA00004477"/>
    </source>
</evidence>
<evidence type="ECO:0000256" key="3">
    <source>
        <dbReference type="ARBA" id="ARBA00008698"/>
    </source>
</evidence>
<dbReference type="Pfam" id="PF04188">
    <property type="entry name" value="Mannosyl_trans2"/>
    <property type="match status" value="1"/>
</dbReference>
<feature type="transmembrane region" description="Helical" evidence="12">
    <location>
        <begin position="192"/>
        <end position="213"/>
    </location>
</feature>
<dbReference type="GO" id="GO:0004376">
    <property type="term" value="F:GPI mannosyltransferase activity"/>
    <property type="evidence" value="ECO:0007669"/>
    <property type="project" value="InterPro"/>
</dbReference>
<evidence type="ECO:0000256" key="9">
    <source>
        <dbReference type="ARBA" id="ARBA00022824"/>
    </source>
</evidence>
<dbReference type="GO" id="GO:0006506">
    <property type="term" value="P:GPI anchor biosynthetic process"/>
    <property type="evidence" value="ECO:0007669"/>
    <property type="project" value="UniProtKB-UniPathway"/>
</dbReference>
<dbReference type="GO" id="GO:0005789">
    <property type="term" value="C:endoplasmic reticulum membrane"/>
    <property type="evidence" value="ECO:0007669"/>
    <property type="project" value="UniProtKB-SubCell"/>
</dbReference>
<evidence type="ECO:0000256" key="2">
    <source>
        <dbReference type="ARBA" id="ARBA00004687"/>
    </source>
</evidence>
<evidence type="ECO:0000256" key="8">
    <source>
        <dbReference type="ARBA" id="ARBA00022692"/>
    </source>
</evidence>
<keyword evidence="10 12" id="KW-1133">Transmembrane helix</keyword>
<comment type="caution">
    <text evidence="12">Lacks conserved residue(s) required for the propagation of feature annotation.</text>
</comment>
<feature type="transmembrane region" description="Helical" evidence="12">
    <location>
        <begin position="348"/>
        <end position="368"/>
    </location>
</feature>
<feature type="chain" id="PRO_5019073455" description="GPI mannosyltransferase 2" evidence="14">
    <location>
        <begin position="27"/>
        <end position="399"/>
    </location>
</feature>
<name>A0A409VFF5_9AGAR</name>
<reference evidence="15 16" key="1">
    <citation type="journal article" date="2018" name="Evol. Lett.">
        <title>Horizontal gene cluster transfer increased hallucinogenic mushroom diversity.</title>
        <authorList>
            <person name="Reynolds H.T."/>
            <person name="Vijayakumar V."/>
            <person name="Gluck-Thaler E."/>
            <person name="Korotkin H.B."/>
            <person name="Matheny P.B."/>
            <person name="Slot J.C."/>
        </authorList>
    </citation>
    <scope>NUCLEOTIDE SEQUENCE [LARGE SCALE GENOMIC DNA]</scope>
    <source>
        <strain evidence="15 16">SRW20</strain>
    </source>
</reference>
<dbReference type="GO" id="GO:0000009">
    <property type="term" value="F:alpha-1,6-mannosyltransferase activity"/>
    <property type="evidence" value="ECO:0007669"/>
    <property type="project" value="InterPro"/>
</dbReference>
<keyword evidence="16" id="KW-1185">Reference proteome</keyword>
<proteinExistence type="inferred from homology"/>
<dbReference type="UniPathway" id="UPA00196"/>
<feature type="transmembrane region" description="Helical" evidence="12">
    <location>
        <begin position="149"/>
        <end position="180"/>
    </location>
</feature>
<dbReference type="InParanoid" id="A0A409VFF5"/>
<dbReference type="STRING" id="231916.A0A409VFF5"/>
<evidence type="ECO:0000256" key="6">
    <source>
        <dbReference type="ARBA" id="ARBA00022676"/>
    </source>
</evidence>
<comment type="caution">
    <text evidence="15">The sequence shown here is derived from an EMBL/GenBank/DDBJ whole genome shotgun (WGS) entry which is preliminary data.</text>
</comment>
<evidence type="ECO:0000256" key="13">
    <source>
        <dbReference type="SAM" id="MobiDB-lite"/>
    </source>
</evidence>
<keyword evidence="5 12" id="KW-0337">GPI-anchor biosynthesis</keyword>
<comment type="similarity">
    <text evidence="3 12">Belongs to the PIGV family.</text>
</comment>
<evidence type="ECO:0000256" key="4">
    <source>
        <dbReference type="ARBA" id="ARBA00013795"/>
    </source>
</evidence>
<feature type="transmembrane region" description="Helical" evidence="12">
    <location>
        <begin position="60"/>
        <end position="88"/>
    </location>
</feature>
<comment type="function">
    <text evidence="12">Mannosyltransferase involved in glycosylphosphatidylinositol-anchor biosynthesis.</text>
</comment>
<keyword evidence="14" id="KW-0732">Signal</keyword>
<keyword evidence="6 12" id="KW-0328">Glycosyltransferase</keyword>
<evidence type="ECO:0000256" key="5">
    <source>
        <dbReference type="ARBA" id="ARBA00022502"/>
    </source>
</evidence>
<comment type="subcellular location">
    <subcellularLocation>
        <location evidence="1 12">Endoplasmic reticulum membrane</location>
        <topology evidence="1 12">Multi-pass membrane protein</topology>
    </subcellularLocation>
</comment>
<feature type="transmembrane region" description="Helical" evidence="12">
    <location>
        <begin position="326"/>
        <end position="343"/>
    </location>
</feature>
<organism evidence="15 16">
    <name type="scientific">Gymnopilus dilepis</name>
    <dbReference type="NCBI Taxonomy" id="231916"/>
    <lineage>
        <taxon>Eukaryota</taxon>
        <taxon>Fungi</taxon>
        <taxon>Dikarya</taxon>
        <taxon>Basidiomycota</taxon>
        <taxon>Agaricomycotina</taxon>
        <taxon>Agaricomycetes</taxon>
        <taxon>Agaricomycetidae</taxon>
        <taxon>Agaricales</taxon>
        <taxon>Agaricineae</taxon>
        <taxon>Hymenogastraceae</taxon>
        <taxon>Gymnopilus</taxon>
    </lineage>
</organism>
<dbReference type="AlphaFoldDB" id="A0A409VFF5"/>
<keyword evidence="7 12" id="KW-0808">Transferase</keyword>
<dbReference type="Proteomes" id="UP000284706">
    <property type="component" value="Unassembled WGS sequence"/>
</dbReference>
<keyword evidence="11 12" id="KW-0472">Membrane</keyword>
<evidence type="ECO:0000256" key="7">
    <source>
        <dbReference type="ARBA" id="ARBA00022679"/>
    </source>
</evidence>
<dbReference type="OrthoDB" id="10252502at2759"/>
<dbReference type="GO" id="GO:0031501">
    <property type="term" value="C:mannosyltransferase complex"/>
    <property type="evidence" value="ECO:0007669"/>
    <property type="project" value="TreeGrafter"/>
</dbReference>
<accession>A0A409VFF5</accession>
<dbReference type="PANTHER" id="PTHR12468:SF2">
    <property type="entry name" value="GPI MANNOSYLTRANSFERASE 2"/>
    <property type="match status" value="1"/>
</dbReference>
<comment type="pathway">
    <text evidence="2 12">Glycolipid biosynthesis; glycosylphosphatidylinositol-anchor biosynthesis.</text>
</comment>
<sequence length="399" mass="44945">MFAPFLSLAFYAALLFAASWLPLFDASPALIPNNSIFVRWDVFHFLHIASDRYAYEHEWAFLPGIAFILSVIPPGLPFACLTSLLAVGSYRTLYALSLHHLRSKELAKLASLLSLIPSSPVTLYFAPYNEPFFTYLSYRGMLCCAREQWTLAAFFFTLAGAFRSNGFFLGGFILWGLLVHPFLNGKMPTPKALLKSILLMASVVSPFVIYHLYTYSLFCSQKSSTPEWCHRTIPSIYSYTQSKYWNVGFLRYWTPSQLPNFVIAAPPICLIYAFSVHHLSKTPVFGQIASASKPGPHKSRKGEKGARVGQMEEEGQKPTAFSNPSITPHVIHALIFTSILLFASHTQIILRLAASMPVLYWAAAWLLLEHPFWGRLWVTWSVLWSMISVVLWAAFLPPA</sequence>
<evidence type="ECO:0000256" key="11">
    <source>
        <dbReference type="ARBA" id="ARBA00023136"/>
    </source>
</evidence>
<keyword evidence="9 12" id="KW-0256">Endoplasmic reticulum</keyword>
<evidence type="ECO:0000313" key="16">
    <source>
        <dbReference type="Proteomes" id="UP000284706"/>
    </source>
</evidence>
<feature type="signal peptide" evidence="14">
    <location>
        <begin position="1"/>
        <end position="26"/>
    </location>
</feature>
<dbReference type="EC" id="2.4.1.-" evidence="12"/>
<evidence type="ECO:0000313" key="15">
    <source>
        <dbReference type="EMBL" id="PPQ64983.1"/>
    </source>
</evidence>
<dbReference type="FunCoup" id="A0A409VFF5">
    <property type="interactions" value="57"/>
</dbReference>
<dbReference type="InterPro" id="IPR007315">
    <property type="entry name" value="PIG-V/Gpi18"/>
</dbReference>
<dbReference type="EMBL" id="NHYE01005659">
    <property type="protein sequence ID" value="PPQ64983.1"/>
    <property type="molecule type" value="Genomic_DNA"/>
</dbReference>
<evidence type="ECO:0000256" key="14">
    <source>
        <dbReference type="SAM" id="SignalP"/>
    </source>
</evidence>
<evidence type="ECO:0000256" key="10">
    <source>
        <dbReference type="ARBA" id="ARBA00022989"/>
    </source>
</evidence>
<feature type="region of interest" description="Disordered" evidence="13">
    <location>
        <begin position="290"/>
        <end position="317"/>
    </location>
</feature>
<protein>
    <recommendedName>
        <fullName evidence="4 12">GPI mannosyltransferase 2</fullName>
        <ecNumber evidence="12">2.4.1.-</ecNumber>
    </recommendedName>
</protein>